<comment type="caution">
    <text evidence="9">The sequence shown here is derived from an EMBL/GenBank/DDBJ whole genome shotgun (WGS) entry which is preliminary data.</text>
</comment>
<dbReference type="PANTHER" id="PTHR42718">
    <property type="entry name" value="MAJOR FACILITATOR SUPERFAMILY MULTIDRUG TRANSPORTER MFSC"/>
    <property type="match status" value="1"/>
</dbReference>
<feature type="transmembrane region" description="Helical" evidence="7">
    <location>
        <begin position="452"/>
        <end position="472"/>
    </location>
</feature>
<reference evidence="9 10" key="1">
    <citation type="journal article" date="2015" name="Stand. Genomic Sci.">
        <title>Genomic Encyclopedia of Bacterial and Archaeal Type Strains, Phase III: the genomes of soil and plant-associated and newly described type strains.</title>
        <authorList>
            <person name="Whitman W.B."/>
            <person name="Woyke T."/>
            <person name="Klenk H.P."/>
            <person name="Zhou Y."/>
            <person name="Lilburn T.G."/>
            <person name="Beck B.J."/>
            <person name="De Vos P."/>
            <person name="Vandamme P."/>
            <person name="Eisen J.A."/>
            <person name="Garrity G."/>
            <person name="Hugenholtz P."/>
            <person name="Kyrpides N.C."/>
        </authorList>
    </citation>
    <scope>NUCLEOTIDE SEQUENCE [LARGE SCALE GENOMIC DNA]</scope>
    <source>
        <strain evidence="9 10">VKM Ac-2538</strain>
    </source>
</reference>
<keyword evidence="6 7" id="KW-0472">Membrane</keyword>
<dbReference type="PANTHER" id="PTHR42718:SF46">
    <property type="entry name" value="BLR6921 PROTEIN"/>
    <property type="match status" value="1"/>
</dbReference>
<evidence type="ECO:0000256" key="5">
    <source>
        <dbReference type="ARBA" id="ARBA00022989"/>
    </source>
</evidence>
<dbReference type="InterPro" id="IPR011701">
    <property type="entry name" value="MFS"/>
</dbReference>
<dbReference type="Proteomes" id="UP000295818">
    <property type="component" value="Unassembled WGS sequence"/>
</dbReference>
<keyword evidence="10" id="KW-1185">Reference proteome</keyword>
<feature type="transmembrane region" description="Helical" evidence="7">
    <location>
        <begin position="309"/>
        <end position="329"/>
    </location>
</feature>
<dbReference type="PROSITE" id="PS50850">
    <property type="entry name" value="MFS"/>
    <property type="match status" value="1"/>
</dbReference>
<feature type="transmembrane region" description="Helical" evidence="7">
    <location>
        <begin position="115"/>
        <end position="137"/>
    </location>
</feature>
<accession>A0ABY2BMQ9</accession>
<evidence type="ECO:0000256" key="4">
    <source>
        <dbReference type="ARBA" id="ARBA00022692"/>
    </source>
</evidence>
<dbReference type="InterPro" id="IPR004638">
    <property type="entry name" value="EmrB-like"/>
</dbReference>
<protein>
    <submittedName>
        <fullName evidence="9">EmrB/QacA subfamily drug resistance transporter</fullName>
    </submittedName>
</protein>
<evidence type="ECO:0000256" key="6">
    <source>
        <dbReference type="ARBA" id="ARBA00023136"/>
    </source>
</evidence>
<feature type="transmembrane region" description="Helical" evidence="7">
    <location>
        <begin position="90"/>
        <end position="109"/>
    </location>
</feature>
<feature type="transmembrane region" description="Helical" evidence="7">
    <location>
        <begin position="62"/>
        <end position="78"/>
    </location>
</feature>
<proteinExistence type="predicted"/>
<dbReference type="InterPro" id="IPR020846">
    <property type="entry name" value="MFS_dom"/>
</dbReference>
<feature type="domain" description="Major facilitator superfamily (MFS) profile" evidence="8">
    <location>
        <begin position="24"/>
        <end position="476"/>
    </location>
</feature>
<feature type="transmembrane region" description="Helical" evidence="7">
    <location>
        <begin position="371"/>
        <end position="394"/>
    </location>
</feature>
<keyword evidence="4 7" id="KW-0812">Transmembrane</keyword>
<organism evidence="9 10">
    <name type="scientific">Kribbella orskensis</name>
    <dbReference type="NCBI Taxonomy" id="2512216"/>
    <lineage>
        <taxon>Bacteria</taxon>
        <taxon>Bacillati</taxon>
        <taxon>Actinomycetota</taxon>
        <taxon>Actinomycetes</taxon>
        <taxon>Propionibacteriales</taxon>
        <taxon>Kribbellaceae</taxon>
        <taxon>Kribbella</taxon>
    </lineage>
</organism>
<evidence type="ECO:0000259" key="8">
    <source>
        <dbReference type="PROSITE" id="PS50850"/>
    </source>
</evidence>
<evidence type="ECO:0000256" key="3">
    <source>
        <dbReference type="ARBA" id="ARBA00022475"/>
    </source>
</evidence>
<dbReference type="CDD" id="cd17321">
    <property type="entry name" value="MFS_MMR_MDR_like"/>
    <property type="match status" value="1"/>
</dbReference>
<dbReference type="InterPro" id="IPR036259">
    <property type="entry name" value="MFS_trans_sf"/>
</dbReference>
<dbReference type="RefSeq" id="WP_158292801.1">
    <property type="nucleotide sequence ID" value="NZ_SLWM01000004.1"/>
</dbReference>
<feature type="transmembrane region" description="Helical" evidence="7">
    <location>
        <begin position="242"/>
        <end position="259"/>
    </location>
</feature>
<keyword evidence="3" id="KW-1003">Cell membrane</keyword>
<feature type="transmembrane region" description="Helical" evidence="7">
    <location>
        <begin position="415"/>
        <end position="432"/>
    </location>
</feature>
<dbReference type="InterPro" id="IPR005829">
    <property type="entry name" value="Sugar_transporter_CS"/>
</dbReference>
<comment type="subcellular location">
    <subcellularLocation>
        <location evidence="1">Cell membrane</location>
        <topology evidence="1">Multi-pass membrane protein</topology>
    </subcellularLocation>
</comment>
<feature type="transmembrane region" description="Helical" evidence="7">
    <location>
        <begin position="149"/>
        <end position="170"/>
    </location>
</feature>
<feature type="transmembrane region" description="Helical" evidence="7">
    <location>
        <begin position="176"/>
        <end position="198"/>
    </location>
</feature>
<feature type="transmembrane region" description="Helical" evidence="7">
    <location>
        <begin position="341"/>
        <end position="359"/>
    </location>
</feature>
<feature type="transmembrane region" description="Helical" evidence="7">
    <location>
        <begin position="210"/>
        <end position="230"/>
    </location>
</feature>
<evidence type="ECO:0000313" key="10">
    <source>
        <dbReference type="Proteomes" id="UP000295818"/>
    </source>
</evidence>
<name>A0ABY2BMQ9_9ACTN</name>
<sequence>MQTFAGFEIARLRRAGGRHRRWWTLGAVAFGLFMIMLDNTIVNVALPTIQRDLGLSLEELEWIVAGYALTFAAFMLTGGKLADLLGRRKVFVAGLVVFTVTSLLCGLAGSAHQLIAWRIVQGIGAAMMNPATLSIIAATFPPRERGRAIGLWAGVSALALAIGPLIGGLLTEHVGWSWIFFVNVPVGALAIVASLLFIDESRDESEVRRLDVPGLVTSGIGLFALTYALIQANASGWTSARILGAFALAVVGLAAFLVIELRSRVPLLDLRLFRDATFTGANLATLLLSLAMFGVFFFVSLYVQQILGYSPVKAGLTFLPMTVLIILVAPQAGGISDRIGSRWVVGTGLTLVGISLALLSRLDASTTFAGILPGLVLGGIGMAMSMAPATAAALASVPVSQAGVGSAVLNTLRQVGGSIGIAVMGAIVAHVLSSSLSAGDSEPVAFVHGYQVSLRIAAVIALAGALTAVTLIRRTPSPVVAQTPDASARRR</sequence>
<keyword evidence="5 7" id="KW-1133">Transmembrane helix</keyword>
<dbReference type="Pfam" id="PF07690">
    <property type="entry name" value="MFS_1"/>
    <property type="match status" value="1"/>
</dbReference>
<evidence type="ECO:0000313" key="9">
    <source>
        <dbReference type="EMBL" id="TCO25538.1"/>
    </source>
</evidence>
<dbReference type="NCBIfam" id="TIGR00711">
    <property type="entry name" value="efflux_EmrB"/>
    <property type="match status" value="1"/>
</dbReference>
<evidence type="ECO:0000256" key="2">
    <source>
        <dbReference type="ARBA" id="ARBA00022448"/>
    </source>
</evidence>
<evidence type="ECO:0000256" key="1">
    <source>
        <dbReference type="ARBA" id="ARBA00004651"/>
    </source>
</evidence>
<keyword evidence="2" id="KW-0813">Transport</keyword>
<dbReference type="Gene3D" id="1.20.1720.10">
    <property type="entry name" value="Multidrug resistance protein D"/>
    <property type="match status" value="1"/>
</dbReference>
<dbReference type="EMBL" id="SLWM01000004">
    <property type="protein sequence ID" value="TCO25538.1"/>
    <property type="molecule type" value="Genomic_DNA"/>
</dbReference>
<dbReference type="PRINTS" id="PR01036">
    <property type="entry name" value="TCRTETB"/>
</dbReference>
<feature type="transmembrane region" description="Helical" evidence="7">
    <location>
        <begin position="280"/>
        <end position="303"/>
    </location>
</feature>
<feature type="transmembrane region" description="Helical" evidence="7">
    <location>
        <begin position="21"/>
        <end position="42"/>
    </location>
</feature>
<dbReference type="PROSITE" id="PS00216">
    <property type="entry name" value="SUGAR_TRANSPORT_1"/>
    <property type="match status" value="1"/>
</dbReference>
<evidence type="ECO:0000256" key="7">
    <source>
        <dbReference type="SAM" id="Phobius"/>
    </source>
</evidence>
<gene>
    <name evidence="9" type="ORF">EV644_10442</name>
</gene>
<dbReference type="SUPFAM" id="SSF103473">
    <property type="entry name" value="MFS general substrate transporter"/>
    <property type="match status" value="1"/>
</dbReference>
<dbReference type="Gene3D" id="1.20.1250.20">
    <property type="entry name" value="MFS general substrate transporter like domains"/>
    <property type="match status" value="1"/>
</dbReference>